<dbReference type="AlphaFoldDB" id="A0A6C0K5K7"/>
<sequence>MSDLDANTDTEHVDDSIKKIHQYVEQIAHDAKHLYSKALSLHQLVECPEMDIWTRTFKLHERARGWGKKNMVASKCSLWEVNKTLMESARKEGRLTADRKVTLTKLEAAIMNLPETPISIWLVLRKLPTFFI</sequence>
<protein>
    <submittedName>
        <fullName evidence="1">Uncharacterized protein</fullName>
    </submittedName>
</protein>
<evidence type="ECO:0000313" key="1">
    <source>
        <dbReference type="EMBL" id="QHU12366.1"/>
    </source>
</evidence>
<dbReference type="EMBL" id="MN740799">
    <property type="protein sequence ID" value="QHU12366.1"/>
    <property type="molecule type" value="Genomic_DNA"/>
</dbReference>
<accession>A0A6C0K5K7</accession>
<reference evidence="1" key="1">
    <citation type="journal article" date="2020" name="Nature">
        <title>Giant virus diversity and host interactions through global metagenomics.</title>
        <authorList>
            <person name="Schulz F."/>
            <person name="Roux S."/>
            <person name="Paez-Espino D."/>
            <person name="Jungbluth S."/>
            <person name="Walsh D.A."/>
            <person name="Denef V.J."/>
            <person name="McMahon K.D."/>
            <person name="Konstantinidis K.T."/>
            <person name="Eloe-Fadrosh E.A."/>
            <person name="Kyrpides N.C."/>
            <person name="Woyke T."/>
        </authorList>
    </citation>
    <scope>NUCLEOTIDE SEQUENCE</scope>
    <source>
        <strain evidence="1">GVMAG-S-1101171-110</strain>
    </source>
</reference>
<proteinExistence type="predicted"/>
<name>A0A6C0K5K7_9ZZZZ</name>
<organism evidence="1">
    <name type="scientific">viral metagenome</name>
    <dbReference type="NCBI Taxonomy" id="1070528"/>
    <lineage>
        <taxon>unclassified sequences</taxon>
        <taxon>metagenomes</taxon>
        <taxon>organismal metagenomes</taxon>
    </lineage>
</organism>